<evidence type="ECO:0000256" key="2">
    <source>
        <dbReference type="SAM" id="SignalP"/>
    </source>
</evidence>
<dbReference type="VEuPathDB" id="PiroplasmaDB:TA15960"/>
<dbReference type="EMBL" id="UIVS01000002">
    <property type="protein sequence ID" value="SVP91010.1"/>
    <property type="molecule type" value="Genomic_DNA"/>
</dbReference>
<proteinExistence type="predicted"/>
<evidence type="ECO:0000313" key="5">
    <source>
        <dbReference type="EMBL" id="SVP91010.1"/>
    </source>
</evidence>
<sequence length="826" mass="96891">MYNFLLLIKCLLIIHLFSKESYCVLAPSHLILFRNLNKILAEFNTNSKSLYLINLSPYSYRNIVNSLFSCLPNHKLNDIKQFSGDFNHKYSCKLKNSCRFHKFFISLSTHLSLPYYGFVESSHILKNGSSIGKSAHFSLPRLSRSIPHDDLDKDLNKIFEPEEPEIEQDTDSKKTEQMYKEVKKDFSSEIKTYPKKLSRKQFNKEANKIWKKYSHIFKPLETLEEKMERISKLPITKINVDGVEIKVRMGTLGQPWYIDKEEALKLVNTFEPGVLDYIMKHESDKYTRFPLIKEERDRIWIPLPGIQATYFPEIKVLDHRTDIPDYEYVTLLHDTLRNYTWTYQQSTDKRAKSFNGDGKLDTFEIVNDKIVPIEKKTKETYKRYVPRDYFSIPKNPSKFFARKTLDLGIFRQPKMQDLLNIKYKYLPREQKELELGYIREYQNFWKTVEYRDNKDKPGLRYKQLGKTDLKISEVGLGTMMFGSRVAESEAHELLDYAYDKFGINFFDTCELYPVPFSFESYGNSEKILGNWIKKRGQEVRSNIVVSTRIACNNDNLKIIRNSKDTSLSKCNIIKAVDSSLQRMGLEYIDLLQFSWPERYVPMNENGDYDQVFFDVTKMGNYDNERMKEQVETIGLLIKQGKIKAWGLSNETPWGVLKFTHLANELGVPPPSTIQLNYNLLTRNELEKGFVELARPQNSGIGIIAYGPLAGGILTGKYLEFVESTTSGRLLKFPSYMKRYRGSLAARAVKEYYDVAMEFKLPNLTVMSLRWVYSRPFIFSTIIGCNDMYQLRENLYCLDPELPITDLMERRINQIYWKWRDPIRIVQ</sequence>
<evidence type="ECO:0000259" key="3">
    <source>
        <dbReference type="Pfam" id="PF00248"/>
    </source>
</evidence>
<dbReference type="EMBL" id="UIVT01000002">
    <property type="protein sequence ID" value="SVP90523.1"/>
    <property type="molecule type" value="Genomic_DNA"/>
</dbReference>
<evidence type="ECO:0000313" key="4">
    <source>
        <dbReference type="EMBL" id="SVP90523.1"/>
    </source>
</evidence>
<gene>
    <name evidence="4" type="ORF">TAT_000123200</name>
    <name evidence="5" type="ORF">TAV_000123300</name>
</gene>
<dbReference type="InterPro" id="IPR023210">
    <property type="entry name" value="NADP_OxRdtase_dom"/>
</dbReference>
<dbReference type="InterPro" id="IPR036812">
    <property type="entry name" value="NAD(P)_OxRdtase_dom_sf"/>
</dbReference>
<dbReference type="Pfam" id="PF00248">
    <property type="entry name" value="Aldo_ket_red"/>
    <property type="match status" value="1"/>
</dbReference>
<reference evidence="5" key="1">
    <citation type="submission" date="2018-07" db="EMBL/GenBank/DDBJ databases">
        <authorList>
            <person name="Quirk P.G."/>
            <person name="Krulwich T.A."/>
        </authorList>
    </citation>
    <scope>NUCLEOTIDE SEQUENCE</scope>
    <source>
        <strain evidence="5">Anand</strain>
    </source>
</reference>
<evidence type="ECO:0000256" key="1">
    <source>
        <dbReference type="ARBA" id="ARBA00023002"/>
    </source>
</evidence>
<keyword evidence="1" id="KW-0560">Oxidoreductase</keyword>
<organism evidence="5">
    <name type="scientific">Theileria annulata</name>
    <dbReference type="NCBI Taxonomy" id="5874"/>
    <lineage>
        <taxon>Eukaryota</taxon>
        <taxon>Sar</taxon>
        <taxon>Alveolata</taxon>
        <taxon>Apicomplexa</taxon>
        <taxon>Aconoidasida</taxon>
        <taxon>Piroplasmida</taxon>
        <taxon>Theileriidae</taxon>
        <taxon>Theileria</taxon>
    </lineage>
</organism>
<feature type="signal peptide" evidence="2">
    <location>
        <begin position="1"/>
        <end position="23"/>
    </location>
</feature>
<name>A0A3B0MU02_THEAN</name>
<dbReference type="SUPFAM" id="SSF51430">
    <property type="entry name" value="NAD(P)-linked oxidoreductase"/>
    <property type="match status" value="1"/>
</dbReference>
<keyword evidence="2" id="KW-0732">Signal</keyword>
<feature type="chain" id="PRO_5033366907" evidence="2">
    <location>
        <begin position="24"/>
        <end position="826"/>
    </location>
</feature>
<dbReference type="PANTHER" id="PTHR43364">
    <property type="entry name" value="NADH-SPECIFIC METHYLGLYOXAL REDUCTASE-RELATED"/>
    <property type="match status" value="1"/>
</dbReference>
<protein>
    <submittedName>
        <fullName evidence="5">Aldo-keto reductase family protein, putative</fullName>
    </submittedName>
</protein>
<dbReference type="CDD" id="cd19094">
    <property type="entry name" value="AKR_Tas-like"/>
    <property type="match status" value="1"/>
</dbReference>
<feature type="domain" description="NADP-dependent oxidoreductase" evidence="3">
    <location>
        <begin position="474"/>
        <end position="805"/>
    </location>
</feature>
<dbReference type="InterPro" id="IPR050523">
    <property type="entry name" value="AKR_Detox_Biosynth"/>
</dbReference>
<dbReference type="GO" id="GO:0016491">
    <property type="term" value="F:oxidoreductase activity"/>
    <property type="evidence" value="ECO:0007669"/>
    <property type="project" value="UniProtKB-KW"/>
</dbReference>
<dbReference type="AlphaFoldDB" id="A0A3B0MU02"/>
<dbReference type="PANTHER" id="PTHR43364:SF4">
    <property type="entry name" value="NAD(P)-LINKED OXIDOREDUCTASE SUPERFAMILY PROTEIN"/>
    <property type="match status" value="1"/>
</dbReference>
<dbReference type="Gene3D" id="3.20.20.100">
    <property type="entry name" value="NADP-dependent oxidoreductase domain"/>
    <property type="match status" value="1"/>
</dbReference>
<accession>A0A3B0MU02</accession>